<evidence type="ECO:0000256" key="6">
    <source>
        <dbReference type="RuleBase" id="RU003983"/>
    </source>
</evidence>
<evidence type="ECO:0000256" key="5">
    <source>
        <dbReference type="ARBA" id="ARBA00023049"/>
    </source>
</evidence>
<accession>A0A9P8AUP8</accession>
<evidence type="ECO:0000256" key="7">
    <source>
        <dbReference type="SAM" id="Phobius"/>
    </source>
</evidence>
<evidence type="ECO:0000313" key="10">
    <source>
        <dbReference type="Proteomes" id="UP000812287"/>
    </source>
</evidence>
<evidence type="ECO:0000259" key="8">
    <source>
        <dbReference type="Pfam" id="PF01435"/>
    </source>
</evidence>
<feature type="transmembrane region" description="Helical" evidence="7">
    <location>
        <begin position="51"/>
        <end position="68"/>
    </location>
</feature>
<evidence type="ECO:0000256" key="1">
    <source>
        <dbReference type="ARBA" id="ARBA00022670"/>
    </source>
</evidence>
<dbReference type="GeneID" id="66101294"/>
<comment type="similarity">
    <text evidence="6">Belongs to the peptidase M48 family.</text>
</comment>
<evidence type="ECO:0000256" key="4">
    <source>
        <dbReference type="ARBA" id="ARBA00022833"/>
    </source>
</evidence>
<keyword evidence="7" id="KW-0472">Membrane</keyword>
<dbReference type="GO" id="GO:0046872">
    <property type="term" value="F:metal ion binding"/>
    <property type="evidence" value="ECO:0007669"/>
    <property type="project" value="UniProtKB-KW"/>
</dbReference>
<evidence type="ECO:0000256" key="2">
    <source>
        <dbReference type="ARBA" id="ARBA00022723"/>
    </source>
</evidence>
<dbReference type="InterPro" id="IPR001915">
    <property type="entry name" value="Peptidase_M48"/>
</dbReference>
<feature type="domain" description="Peptidase M48" evidence="8">
    <location>
        <begin position="249"/>
        <end position="321"/>
    </location>
</feature>
<dbReference type="RefSeq" id="XP_043042229.1">
    <property type="nucleotide sequence ID" value="XM_043179000.1"/>
</dbReference>
<feature type="domain" description="Peptidase M48" evidence="8">
    <location>
        <begin position="165"/>
        <end position="233"/>
    </location>
</feature>
<name>A0A9P8AUP8_9AGAR</name>
<dbReference type="AlphaFoldDB" id="A0A9P8AUP8"/>
<dbReference type="OrthoDB" id="7464992at2759"/>
<keyword evidence="1 6" id="KW-0645">Protease</keyword>
<evidence type="ECO:0000256" key="3">
    <source>
        <dbReference type="ARBA" id="ARBA00022801"/>
    </source>
</evidence>
<dbReference type="GO" id="GO:0004222">
    <property type="term" value="F:metalloendopeptidase activity"/>
    <property type="evidence" value="ECO:0007669"/>
    <property type="project" value="InterPro"/>
</dbReference>
<dbReference type="GO" id="GO:0051603">
    <property type="term" value="P:proteolysis involved in protein catabolic process"/>
    <property type="evidence" value="ECO:0007669"/>
    <property type="project" value="TreeGrafter"/>
</dbReference>
<protein>
    <recommendedName>
        <fullName evidence="8">Peptidase M48 domain-containing protein</fullName>
    </recommendedName>
</protein>
<reference evidence="9" key="1">
    <citation type="submission" date="2020-11" db="EMBL/GenBank/DDBJ databases">
        <title>Adaptations for nitrogen fixation in a non-lichenized fungal sporocarp promotes dispersal by wood-feeding termites.</title>
        <authorList>
            <consortium name="DOE Joint Genome Institute"/>
            <person name="Koch R.A."/>
            <person name="Yoon G."/>
            <person name="Arayal U."/>
            <person name="Lail K."/>
            <person name="Amirebrahimi M."/>
            <person name="Labutti K."/>
            <person name="Lipzen A."/>
            <person name="Riley R."/>
            <person name="Barry K."/>
            <person name="Henrissat B."/>
            <person name="Grigoriev I.V."/>
            <person name="Herr J.R."/>
            <person name="Aime M.C."/>
        </authorList>
    </citation>
    <scope>NUCLEOTIDE SEQUENCE</scope>
    <source>
        <strain evidence="9">MCA 3950</strain>
    </source>
</reference>
<keyword evidence="5 6" id="KW-0482">Metalloprotease</keyword>
<dbReference type="InterPro" id="IPR051156">
    <property type="entry name" value="Mito/Outer_Membr_Metalloprot"/>
</dbReference>
<sequence length="361" mass="41100">MLRHRLLRVHAAPLSSHRRSNTLQYLIVGHGRGLHADIPTPKAGVARIRRWILPVAMIASIGIIYVAYRETIKPENWEEVPITGRKRRKVARKKEIQARLVQSAREELLSYTEPNSCTKILPPNHPLSKLGSDIVSRILSASDLGHLGPRHTIKDSVDENDSLLDDREWRIYVLDGPLPNACVLSGTRIITITASMFNLLRNTDMVASCLAHEIAHEVAEHALEKNSLLQINLSSGFLTWFYRDIFQWHEFEADSLGLLFMSRACYNPTAAVATIKRLHDMDLSLKELIETREHQSGKLFKNMKKEDTHPPWEDRIKALEKLLPAAFHTLESTPACSHTNRYWEVWKRAIDDNSNAPLQSA</sequence>
<keyword evidence="4 6" id="KW-0862">Zinc</keyword>
<evidence type="ECO:0000313" key="9">
    <source>
        <dbReference type="EMBL" id="KAG7448729.1"/>
    </source>
</evidence>
<dbReference type="EMBL" id="MU250529">
    <property type="protein sequence ID" value="KAG7448729.1"/>
    <property type="molecule type" value="Genomic_DNA"/>
</dbReference>
<organism evidence="9 10">
    <name type="scientific">Guyanagaster necrorhizus</name>
    <dbReference type="NCBI Taxonomy" id="856835"/>
    <lineage>
        <taxon>Eukaryota</taxon>
        <taxon>Fungi</taxon>
        <taxon>Dikarya</taxon>
        <taxon>Basidiomycota</taxon>
        <taxon>Agaricomycotina</taxon>
        <taxon>Agaricomycetes</taxon>
        <taxon>Agaricomycetidae</taxon>
        <taxon>Agaricales</taxon>
        <taxon>Marasmiineae</taxon>
        <taxon>Physalacriaceae</taxon>
        <taxon>Guyanagaster</taxon>
    </lineage>
</organism>
<dbReference type="PANTHER" id="PTHR22726">
    <property type="entry name" value="METALLOENDOPEPTIDASE OMA1"/>
    <property type="match status" value="1"/>
</dbReference>
<comment type="cofactor">
    <cofactor evidence="6">
        <name>Zn(2+)</name>
        <dbReference type="ChEBI" id="CHEBI:29105"/>
    </cofactor>
    <text evidence="6">Binds 1 zinc ion per subunit.</text>
</comment>
<proteinExistence type="inferred from homology"/>
<keyword evidence="2" id="KW-0479">Metal-binding</keyword>
<keyword evidence="3 6" id="KW-0378">Hydrolase</keyword>
<dbReference type="GO" id="GO:0016020">
    <property type="term" value="C:membrane"/>
    <property type="evidence" value="ECO:0007669"/>
    <property type="project" value="TreeGrafter"/>
</dbReference>
<keyword evidence="7" id="KW-0812">Transmembrane</keyword>
<keyword evidence="10" id="KW-1185">Reference proteome</keyword>
<dbReference type="Gene3D" id="3.30.2010.10">
    <property type="entry name" value="Metalloproteases ('zincins'), catalytic domain"/>
    <property type="match status" value="1"/>
</dbReference>
<gene>
    <name evidence="9" type="ORF">BT62DRAFT_1074274</name>
</gene>
<dbReference type="Pfam" id="PF01435">
    <property type="entry name" value="Peptidase_M48"/>
    <property type="match status" value="2"/>
</dbReference>
<comment type="caution">
    <text evidence="9">The sequence shown here is derived from an EMBL/GenBank/DDBJ whole genome shotgun (WGS) entry which is preliminary data.</text>
</comment>
<keyword evidence="7" id="KW-1133">Transmembrane helix</keyword>
<dbReference type="Proteomes" id="UP000812287">
    <property type="component" value="Unassembled WGS sequence"/>
</dbReference>
<dbReference type="PANTHER" id="PTHR22726:SF1">
    <property type="entry name" value="METALLOENDOPEPTIDASE OMA1, MITOCHONDRIAL"/>
    <property type="match status" value="1"/>
</dbReference>